<name>A0A6M3LLP9_9ZZZZ</name>
<evidence type="ECO:0000313" key="1">
    <source>
        <dbReference type="EMBL" id="QJA95289.1"/>
    </source>
</evidence>
<organism evidence="1">
    <name type="scientific">viral metagenome</name>
    <dbReference type="NCBI Taxonomy" id="1070528"/>
    <lineage>
        <taxon>unclassified sequences</taxon>
        <taxon>metagenomes</taxon>
        <taxon>organismal metagenomes</taxon>
    </lineage>
</organism>
<protein>
    <submittedName>
        <fullName evidence="1">Uncharacterized protein</fullName>
    </submittedName>
</protein>
<gene>
    <name evidence="1" type="ORF">MM415B05486_0004</name>
</gene>
<dbReference type="AlphaFoldDB" id="A0A6M3LLP9"/>
<sequence>MTPEELKEAVISLLYDMHLANKLDLYVINSISNSFSINAEELCEDNGITYNMQ</sequence>
<reference evidence="1" key="1">
    <citation type="submission" date="2020-03" db="EMBL/GenBank/DDBJ databases">
        <title>The deep terrestrial virosphere.</title>
        <authorList>
            <person name="Holmfeldt K."/>
            <person name="Nilsson E."/>
            <person name="Simone D."/>
            <person name="Lopez-Fernandez M."/>
            <person name="Wu X."/>
            <person name="de Brujin I."/>
            <person name="Lundin D."/>
            <person name="Andersson A."/>
            <person name="Bertilsson S."/>
            <person name="Dopson M."/>
        </authorList>
    </citation>
    <scope>NUCLEOTIDE SEQUENCE</scope>
    <source>
        <strain evidence="1">MM415B05486</strain>
    </source>
</reference>
<accession>A0A6M3LLP9</accession>
<proteinExistence type="predicted"/>
<dbReference type="EMBL" id="MT143302">
    <property type="protein sequence ID" value="QJA95289.1"/>
    <property type="molecule type" value="Genomic_DNA"/>
</dbReference>